<dbReference type="SUPFAM" id="SSF52518">
    <property type="entry name" value="Thiamin diphosphate-binding fold (THDP-binding)"/>
    <property type="match status" value="1"/>
</dbReference>
<dbReference type="GO" id="GO:0004739">
    <property type="term" value="F:pyruvate dehydrogenase (acetyl-transferring) activity"/>
    <property type="evidence" value="ECO:0007669"/>
    <property type="project" value="TreeGrafter"/>
</dbReference>
<dbReference type="GO" id="GO:0006086">
    <property type="term" value="P:pyruvate decarboxylation to acetyl-CoA"/>
    <property type="evidence" value="ECO:0007669"/>
    <property type="project" value="TreeGrafter"/>
</dbReference>
<dbReference type="RefSeq" id="WP_093560231.1">
    <property type="nucleotide sequence ID" value="NZ_FPBO01000045.1"/>
</dbReference>
<keyword evidence="2" id="KW-0560">Oxidoreductase</keyword>
<gene>
    <name evidence="5" type="ORF">SAMN05216552_104541</name>
</gene>
<evidence type="ECO:0000313" key="5">
    <source>
        <dbReference type="EMBL" id="SFV15278.1"/>
    </source>
</evidence>
<dbReference type="CDD" id="cd02000">
    <property type="entry name" value="TPP_E1_PDC_ADC_BCADC"/>
    <property type="match status" value="1"/>
</dbReference>
<evidence type="ECO:0000256" key="3">
    <source>
        <dbReference type="ARBA" id="ARBA00023052"/>
    </source>
</evidence>
<reference evidence="6" key="1">
    <citation type="submission" date="2016-10" db="EMBL/GenBank/DDBJ databases">
        <authorList>
            <person name="Varghese N."/>
            <person name="Submissions S."/>
        </authorList>
    </citation>
    <scope>NUCLEOTIDE SEQUENCE [LARGE SCALE GENOMIC DNA]</scope>
    <source>
        <strain evidence="6">CGMCC 1.11014</strain>
    </source>
</reference>
<dbReference type="OrthoDB" id="9766715at2"/>
<dbReference type="InterPro" id="IPR050642">
    <property type="entry name" value="PDH_E1_Alpha_Subunit"/>
</dbReference>
<feature type="domain" description="Dehydrogenase E1 component" evidence="4">
    <location>
        <begin position="22"/>
        <end position="313"/>
    </location>
</feature>
<dbReference type="EMBL" id="FPBO01000045">
    <property type="protein sequence ID" value="SFV15278.1"/>
    <property type="molecule type" value="Genomic_DNA"/>
</dbReference>
<comment type="cofactor">
    <cofactor evidence="1">
        <name>thiamine diphosphate</name>
        <dbReference type="ChEBI" id="CHEBI:58937"/>
    </cofactor>
</comment>
<sequence length="328" mass="35076">MSEKIQPGASVLREIYRLATLIKQTDDRFIELIMAGQIASPYYSTRGQEIIPAAVSVNLRPSDIVVTTYRGIHDQLAKGIPLKPFMAEFMGRATGTCKGKGGPMHITHLDSGLPVTTGIVGAGLPIANGLAWAAQLRKTGQVVVCNFGDGATNIGAFHEALNLASVWKLPVVFVCQNNGYAEHTKYEHGTSSRTIADRGVAYGMPGVAVDGNDAVAMWDAARTAIERARAGEGPTLLDAKTFRFRGHLLGDDSHYIPKEEMAAAVAADPVPRLRAWLMEHGHASDAELAAIEAANAEAIDEAAKYGLASPYPDVSELYKDVYAMENAA</sequence>
<dbReference type="PANTHER" id="PTHR11516:SF60">
    <property type="entry name" value="PYRUVATE DEHYDROGENASE E1 COMPONENT SUBUNIT ALPHA"/>
    <property type="match status" value="1"/>
</dbReference>
<name>A0A1I7M009_9BURK</name>
<dbReference type="PANTHER" id="PTHR11516">
    <property type="entry name" value="PYRUVATE DEHYDROGENASE E1 COMPONENT, ALPHA SUBUNIT BACTERIAL AND ORGANELLAR"/>
    <property type="match status" value="1"/>
</dbReference>
<keyword evidence="6" id="KW-1185">Reference proteome</keyword>
<keyword evidence="5" id="KW-0670">Pyruvate</keyword>
<keyword evidence="3" id="KW-0786">Thiamine pyrophosphate</keyword>
<dbReference type="STRING" id="1035707.SAMN05216552_104541"/>
<proteinExistence type="predicted"/>
<evidence type="ECO:0000259" key="4">
    <source>
        <dbReference type="Pfam" id="PF00676"/>
    </source>
</evidence>
<dbReference type="Proteomes" id="UP000199391">
    <property type="component" value="Unassembled WGS sequence"/>
</dbReference>
<organism evidence="5 6">
    <name type="scientific">Pseudoduganella namucuonensis</name>
    <dbReference type="NCBI Taxonomy" id="1035707"/>
    <lineage>
        <taxon>Bacteria</taxon>
        <taxon>Pseudomonadati</taxon>
        <taxon>Pseudomonadota</taxon>
        <taxon>Betaproteobacteria</taxon>
        <taxon>Burkholderiales</taxon>
        <taxon>Oxalobacteraceae</taxon>
        <taxon>Telluria group</taxon>
        <taxon>Pseudoduganella</taxon>
    </lineage>
</organism>
<dbReference type="InterPro" id="IPR001017">
    <property type="entry name" value="DH_E1"/>
</dbReference>
<evidence type="ECO:0000256" key="1">
    <source>
        <dbReference type="ARBA" id="ARBA00001964"/>
    </source>
</evidence>
<dbReference type="InterPro" id="IPR029061">
    <property type="entry name" value="THDP-binding"/>
</dbReference>
<dbReference type="AlphaFoldDB" id="A0A1I7M009"/>
<protein>
    <submittedName>
        <fullName evidence="5">Pyruvate dehydrogenase E1 component alpha subunit</fullName>
    </submittedName>
</protein>
<evidence type="ECO:0000313" key="6">
    <source>
        <dbReference type="Proteomes" id="UP000199391"/>
    </source>
</evidence>
<evidence type="ECO:0000256" key="2">
    <source>
        <dbReference type="ARBA" id="ARBA00023002"/>
    </source>
</evidence>
<accession>A0A1I7M009</accession>
<dbReference type="Pfam" id="PF00676">
    <property type="entry name" value="E1_dh"/>
    <property type="match status" value="1"/>
</dbReference>
<dbReference type="Gene3D" id="3.40.50.970">
    <property type="match status" value="1"/>
</dbReference>